<dbReference type="EMBL" id="CM042031">
    <property type="protein sequence ID" value="KAI3784976.1"/>
    <property type="molecule type" value="Genomic_DNA"/>
</dbReference>
<evidence type="ECO:0000313" key="1">
    <source>
        <dbReference type="EMBL" id="KAI3784976.1"/>
    </source>
</evidence>
<evidence type="ECO:0000313" key="2">
    <source>
        <dbReference type="Proteomes" id="UP001056120"/>
    </source>
</evidence>
<proteinExistence type="predicted"/>
<sequence length="126" mass="13935">MSRCSSNLPKSPSEFDKEFHEKDGVDGIVEGFGHNDEDRVNGSVEDKAIGFNVKECRDCNSSPWNDQKRITRGIATLKIDDGWKQIGRNFTSLVWILTNGATTSSSKATTCSSKHPMVVFHVSSLL</sequence>
<protein>
    <submittedName>
        <fullName evidence="1">Uncharacterized protein</fullName>
    </submittedName>
</protein>
<gene>
    <name evidence="1" type="ORF">L1987_44084</name>
</gene>
<dbReference type="Proteomes" id="UP001056120">
    <property type="component" value="Linkage Group LG14"/>
</dbReference>
<name>A0ACB9GPN9_9ASTR</name>
<reference evidence="2" key="1">
    <citation type="journal article" date="2022" name="Mol. Ecol. Resour.">
        <title>The genomes of chicory, endive, great burdock and yacon provide insights into Asteraceae palaeo-polyploidization history and plant inulin production.</title>
        <authorList>
            <person name="Fan W."/>
            <person name="Wang S."/>
            <person name="Wang H."/>
            <person name="Wang A."/>
            <person name="Jiang F."/>
            <person name="Liu H."/>
            <person name="Zhao H."/>
            <person name="Xu D."/>
            <person name="Zhang Y."/>
        </authorList>
    </citation>
    <scope>NUCLEOTIDE SEQUENCE [LARGE SCALE GENOMIC DNA]</scope>
    <source>
        <strain evidence="2">cv. Yunnan</strain>
    </source>
</reference>
<comment type="caution">
    <text evidence="1">The sequence shown here is derived from an EMBL/GenBank/DDBJ whole genome shotgun (WGS) entry which is preliminary data.</text>
</comment>
<accession>A0ACB9GPN9</accession>
<organism evidence="1 2">
    <name type="scientific">Smallanthus sonchifolius</name>
    <dbReference type="NCBI Taxonomy" id="185202"/>
    <lineage>
        <taxon>Eukaryota</taxon>
        <taxon>Viridiplantae</taxon>
        <taxon>Streptophyta</taxon>
        <taxon>Embryophyta</taxon>
        <taxon>Tracheophyta</taxon>
        <taxon>Spermatophyta</taxon>
        <taxon>Magnoliopsida</taxon>
        <taxon>eudicotyledons</taxon>
        <taxon>Gunneridae</taxon>
        <taxon>Pentapetalae</taxon>
        <taxon>asterids</taxon>
        <taxon>campanulids</taxon>
        <taxon>Asterales</taxon>
        <taxon>Asteraceae</taxon>
        <taxon>Asteroideae</taxon>
        <taxon>Heliantheae alliance</taxon>
        <taxon>Millerieae</taxon>
        <taxon>Smallanthus</taxon>
    </lineage>
</organism>
<reference evidence="1 2" key="2">
    <citation type="journal article" date="2022" name="Mol. Ecol. Resour.">
        <title>The genomes of chicory, endive, great burdock and yacon provide insights into Asteraceae paleo-polyploidization history and plant inulin production.</title>
        <authorList>
            <person name="Fan W."/>
            <person name="Wang S."/>
            <person name="Wang H."/>
            <person name="Wang A."/>
            <person name="Jiang F."/>
            <person name="Liu H."/>
            <person name="Zhao H."/>
            <person name="Xu D."/>
            <person name="Zhang Y."/>
        </authorList>
    </citation>
    <scope>NUCLEOTIDE SEQUENCE [LARGE SCALE GENOMIC DNA]</scope>
    <source>
        <strain evidence="2">cv. Yunnan</strain>
        <tissue evidence="1">Leaves</tissue>
    </source>
</reference>
<keyword evidence="2" id="KW-1185">Reference proteome</keyword>